<organism evidence="2 3">
    <name type="scientific">Steinernema glaseri</name>
    <dbReference type="NCBI Taxonomy" id="37863"/>
    <lineage>
        <taxon>Eukaryota</taxon>
        <taxon>Metazoa</taxon>
        <taxon>Ecdysozoa</taxon>
        <taxon>Nematoda</taxon>
        <taxon>Chromadorea</taxon>
        <taxon>Rhabditida</taxon>
        <taxon>Tylenchina</taxon>
        <taxon>Panagrolaimomorpha</taxon>
        <taxon>Strongyloidoidea</taxon>
        <taxon>Steinernematidae</taxon>
        <taxon>Steinernema</taxon>
    </lineage>
</organism>
<sequence length="126" mass="13422">MPLIREIKLKLKVKEDLQASAAFSVVLLVEGVGEEAPGEGDAGEGDAPGEAEAPVDGPSEEAPPEGAGEQASVAKKAREATRMKKKKRFMAVDVDLQGEGPEGRGSLYTAPWVLRKHRSEEKPLAF</sequence>
<dbReference type="AlphaFoldDB" id="A0A1I7Y506"/>
<proteinExistence type="predicted"/>
<evidence type="ECO:0000313" key="2">
    <source>
        <dbReference type="Proteomes" id="UP000095287"/>
    </source>
</evidence>
<name>A0A1I7Y506_9BILA</name>
<feature type="compositionally biased region" description="Acidic residues" evidence="1">
    <location>
        <begin position="34"/>
        <end position="49"/>
    </location>
</feature>
<keyword evidence="2" id="KW-1185">Reference proteome</keyword>
<evidence type="ECO:0000256" key="1">
    <source>
        <dbReference type="SAM" id="MobiDB-lite"/>
    </source>
</evidence>
<accession>A0A1I7Y506</accession>
<dbReference type="WBParaSite" id="L893_g12795.t1">
    <property type="protein sequence ID" value="L893_g12795.t1"/>
    <property type="gene ID" value="L893_g12795"/>
</dbReference>
<protein>
    <submittedName>
        <fullName evidence="3">TCF3 fusion partner</fullName>
    </submittedName>
</protein>
<reference evidence="3" key="1">
    <citation type="submission" date="2016-11" db="UniProtKB">
        <authorList>
            <consortium name="WormBaseParasite"/>
        </authorList>
    </citation>
    <scope>IDENTIFICATION</scope>
</reference>
<evidence type="ECO:0000313" key="3">
    <source>
        <dbReference type="WBParaSite" id="L893_g12795.t1"/>
    </source>
</evidence>
<feature type="region of interest" description="Disordered" evidence="1">
    <location>
        <begin position="34"/>
        <end position="85"/>
    </location>
</feature>
<dbReference type="Proteomes" id="UP000095287">
    <property type="component" value="Unplaced"/>
</dbReference>